<gene>
    <name evidence="1" type="ORF">RBB81_05690</name>
</gene>
<organism evidence="1">
    <name type="scientific">Tunturiibacter gelidiferens</name>
    <dbReference type="NCBI Taxonomy" id="3069689"/>
    <lineage>
        <taxon>Bacteria</taxon>
        <taxon>Pseudomonadati</taxon>
        <taxon>Acidobacteriota</taxon>
        <taxon>Terriglobia</taxon>
        <taxon>Terriglobales</taxon>
        <taxon>Acidobacteriaceae</taxon>
        <taxon>Tunturiibacter</taxon>
    </lineage>
</organism>
<dbReference type="EMBL" id="CP132938">
    <property type="protein sequence ID" value="XCB24671.1"/>
    <property type="molecule type" value="Genomic_DNA"/>
</dbReference>
<proteinExistence type="predicted"/>
<reference evidence="1" key="2">
    <citation type="journal article" date="2024" name="Environ. Microbiol.">
        <title>Genome analysis and description of Tunturibacter gen. nov. expands the diversity of Terriglobia in tundra soils.</title>
        <authorList>
            <person name="Messyasz A."/>
            <person name="Mannisto M.K."/>
            <person name="Kerkhof L.J."/>
            <person name="Haggblom M.M."/>
        </authorList>
    </citation>
    <scope>NUCLEOTIDE SEQUENCE</scope>
    <source>
        <strain evidence="1">M8UP39</strain>
    </source>
</reference>
<name>A0AAU7Z6V0_9BACT</name>
<reference evidence="1" key="1">
    <citation type="submission" date="2023-08" db="EMBL/GenBank/DDBJ databases">
        <authorList>
            <person name="Messyasz A."/>
            <person name="Mannisto M.K."/>
            <person name="Kerkhof L.J."/>
            <person name="Haggblom M."/>
        </authorList>
    </citation>
    <scope>NUCLEOTIDE SEQUENCE</scope>
    <source>
        <strain evidence="1">M8UP39</strain>
    </source>
</reference>
<protein>
    <submittedName>
        <fullName evidence="1">Uncharacterized protein</fullName>
    </submittedName>
</protein>
<sequence>MVMGTQEVLAGHVDAAAKVAGLVVVSSAIGQDFSGNPTTRFLLALVADKAKTQVPTHSKLPGTSAPMTKTQVLELSDKFDFSRADMLAEIGVYLAEAAKRLKNPRPDCYLTLHGLPLSFEKFTWPFHESTSGADTFLVHGEVRLQDGEENPLHAKVAASMTVTFAEIVKAPEQPFAEGFIYNAVRKTMDQGQLELVKSGNRQPVPVTTRFYSPWKKRFNFNDTTDGQRQEYLAAKVFWLSGVLGGGQPVWLLDPRDAQYLNSTVEELKKTAAALAGEGLIHLASDTEYATPTEALMGHRAQYQAELVHALAFIKPTFNEEMRGGHTNM</sequence>
<accession>A0AAU7Z6V0</accession>
<dbReference type="KEGG" id="tgi:RBB81_05690"/>
<evidence type="ECO:0000313" key="1">
    <source>
        <dbReference type="EMBL" id="XCB24671.1"/>
    </source>
</evidence>
<dbReference type="AlphaFoldDB" id="A0AAU7Z6V0"/>